<comment type="caution">
    <text evidence="2">The sequence shown here is derived from an EMBL/GenBank/DDBJ whole genome shotgun (WGS) entry which is preliminary data.</text>
</comment>
<gene>
    <name evidence="2" type="ORF">BCR34DRAFT_157413</name>
</gene>
<dbReference type="EMBL" id="MCFA01000223">
    <property type="protein sequence ID" value="ORX98018.1"/>
    <property type="molecule type" value="Genomic_DNA"/>
</dbReference>
<dbReference type="Proteomes" id="UP000193144">
    <property type="component" value="Unassembled WGS sequence"/>
</dbReference>
<accession>A0A1Y1YJ92</accession>
<feature type="region of interest" description="Disordered" evidence="1">
    <location>
        <begin position="1"/>
        <end position="74"/>
    </location>
</feature>
<reference evidence="2 3" key="1">
    <citation type="submission" date="2016-07" db="EMBL/GenBank/DDBJ databases">
        <title>Pervasive Adenine N6-methylation of Active Genes in Fungi.</title>
        <authorList>
            <consortium name="DOE Joint Genome Institute"/>
            <person name="Mondo S.J."/>
            <person name="Dannebaum R.O."/>
            <person name="Kuo R.C."/>
            <person name="Labutti K."/>
            <person name="Haridas S."/>
            <person name="Kuo A."/>
            <person name="Salamov A."/>
            <person name="Ahrendt S.R."/>
            <person name="Lipzen A."/>
            <person name="Sullivan W."/>
            <person name="Andreopoulos W.B."/>
            <person name="Clum A."/>
            <person name="Lindquist E."/>
            <person name="Daum C."/>
            <person name="Ramamoorthy G.K."/>
            <person name="Gryganskyi A."/>
            <person name="Culley D."/>
            <person name="Magnuson J.K."/>
            <person name="James T.Y."/>
            <person name="O'Malley M.A."/>
            <person name="Stajich J.E."/>
            <person name="Spatafora J.W."/>
            <person name="Visel A."/>
            <person name="Grigoriev I.V."/>
        </authorList>
    </citation>
    <scope>NUCLEOTIDE SEQUENCE [LARGE SCALE GENOMIC DNA]</scope>
    <source>
        <strain evidence="2 3">CBS 115471</strain>
    </source>
</reference>
<evidence type="ECO:0000313" key="2">
    <source>
        <dbReference type="EMBL" id="ORX98018.1"/>
    </source>
</evidence>
<sequence length="232" mass="25068">MSQPAGAKKHEPKETRTGAGSKITIQRQEACQQRATEQYTILSEPGSYREKRASSRRDEEQDKQQADAGDYTGKWAGGARERAMAWVGCVMRGCGKPKTEAGVGRGGSGSEGKEVLGWVAGVDGCLLPATTCCAPPMAGGSCGRGMRGCFSWYHGKYTSAVLRRQSNNNTVAQWVRTTGRVRGGYLLCAALSSWVCRGGAESFYRAGLQDGGVCDWLRLATLVRRRLHVSRP</sequence>
<feature type="compositionally biased region" description="Basic and acidic residues" evidence="1">
    <location>
        <begin position="47"/>
        <end position="65"/>
    </location>
</feature>
<keyword evidence="3" id="KW-1185">Reference proteome</keyword>
<organism evidence="2 3">
    <name type="scientific">Clohesyomyces aquaticus</name>
    <dbReference type="NCBI Taxonomy" id="1231657"/>
    <lineage>
        <taxon>Eukaryota</taxon>
        <taxon>Fungi</taxon>
        <taxon>Dikarya</taxon>
        <taxon>Ascomycota</taxon>
        <taxon>Pezizomycotina</taxon>
        <taxon>Dothideomycetes</taxon>
        <taxon>Pleosporomycetidae</taxon>
        <taxon>Pleosporales</taxon>
        <taxon>Lindgomycetaceae</taxon>
        <taxon>Clohesyomyces</taxon>
    </lineage>
</organism>
<evidence type="ECO:0000313" key="3">
    <source>
        <dbReference type="Proteomes" id="UP000193144"/>
    </source>
</evidence>
<evidence type="ECO:0000256" key="1">
    <source>
        <dbReference type="SAM" id="MobiDB-lite"/>
    </source>
</evidence>
<feature type="compositionally biased region" description="Polar residues" evidence="1">
    <location>
        <begin position="23"/>
        <end position="41"/>
    </location>
</feature>
<proteinExistence type="predicted"/>
<protein>
    <submittedName>
        <fullName evidence="2">Uncharacterized protein</fullName>
    </submittedName>
</protein>
<name>A0A1Y1YJ92_9PLEO</name>
<dbReference type="AlphaFoldDB" id="A0A1Y1YJ92"/>